<proteinExistence type="predicted"/>
<gene>
    <name evidence="4" type="ORF">PGLA1383_LOCUS4670</name>
</gene>
<keyword evidence="2" id="KW-0472">Membrane</keyword>
<feature type="transmembrane region" description="Helical" evidence="2">
    <location>
        <begin position="107"/>
        <end position="127"/>
    </location>
</feature>
<comment type="caution">
    <text evidence="4">The sequence shown here is derived from an EMBL/GenBank/DDBJ whole genome shotgun (WGS) entry which is preliminary data.</text>
</comment>
<feature type="transmembrane region" description="Helical" evidence="2">
    <location>
        <begin position="197"/>
        <end position="216"/>
    </location>
</feature>
<feature type="signal peptide" evidence="3">
    <location>
        <begin position="1"/>
        <end position="24"/>
    </location>
</feature>
<keyword evidence="2" id="KW-1133">Transmembrane helix</keyword>
<feature type="transmembrane region" description="Helical" evidence="2">
    <location>
        <begin position="649"/>
        <end position="666"/>
    </location>
</feature>
<keyword evidence="5" id="KW-1185">Reference proteome</keyword>
<feature type="transmembrane region" description="Helical" evidence="2">
    <location>
        <begin position="672"/>
        <end position="690"/>
    </location>
</feature>
<name>A0A813DJT1_POLGL</name>
<accession>A0A813DJT1</accession>
<evidence type="ECO:0008006" key="6">
    <source>
        <dbReference type="Google" id="ProtNLM"/>
    </source>
</evidence>
<feature type="compositionally biased region" description="Polar residues" evidence="1">
    <location>
        <begin position="69"/>
        <end position="79"/>
    </location>
</feature>
<dbReference type="AlphaFoldDB" id="A0A813DJT1"/>
<feature type="chain" id="PRO_5032827872" description="H(+)-exporting diphosphatase" evidence="3">
    <location>
        <begin position="25"/>
        <end position="980"/>
    </location>
</feature>
<evidence type="ECO:0000313" key="5">
    <source>
        <dbReference type="Proteomes" id="UP000654075"/>
    </source>
</evidence>
<feature type="transmembrane region" description="Helical" evidence="2">
    <location>
        <begin position="619"/>
        <end position="637"/>
    </location>
</feature>
<feature type="transmembrane region" description="Helical" evidence="2">
    <location>
        <begin position="594"/>
        <end position="613"/>
    </location>
</feature>
<keyword evidence="2" id="KW-0812">Transmembrane</keyword>
<sequence length="980" mass="107850">MRQISRLCFSLTLLSLCFVGLSDGSFEASDAKSSDAEDSEDCDVTGLLQKQVVADGRKMDAVRSDATEEQPTQGTSTETMRMRKKLRNEATKKLQARGYILGFSRDFWLVMSLILFAFVFAVVGGSLMTHVATSWRLDHVPFARNEEVEPSFPHGFMVRVPFKRMRQDHARFAAISFRKALLCAFLALTYFSPGLRWVNQYGFSMQGVAFVIVLSVGETLGSTVSACWHNFYGVVLPTLHVMFMYGCYPDGVADVYDSAWAFAVVDFFVFCSIFLVFNFDTGTRMFALSFQVGYTAAFMDPNNVDIYSAGISNLDISAGDIGPLVGAIIGYMLALLTIGPAIQGHIKSGLAHAQETAIQLAWQEGQLWTGIVKYYMGSDKTIEVDYLVQQALMAQERTAQLNADLGNTWWECFDSGRTGLIRGHLLELHERMSYMNDWLTGLGVAMQSEDFGAEHDALMAKVSAAMLHLSSCTADLLYRSCRLAVGGYAPEVDSHQLDEDVKELKSGMEVVRLAQKAFKEDFEQGRKEVYKSDMLAEDSIEEHFFAFALSSYADYVEMLAKDILSGSRVKRVSIMQSTIDGIKSIPSLNPDHGYMVRCFVAFFGSAFIGYVGIPGLMKPYSAGVASTAAILISSSGGSGSAIVSNMNRFLGIAGGSVLGSVLHALAVPCTPWAPLSGFVMTFIYLGISFFTKFKSPNYGFIGTLSALFALKQLFKPCGQDESNGQAEFESLQTQMLAIFVSTAADVFIGNQSAGHLACHSYKELLHTVLESLRDAFDPKKPIDTDRRAFRGKLVGQYDHAELMGHEATIEPRIYRLPWNGTFYDKLVKQSYQDTVNSGLLRFAIVEVERNPKLKPLLEAMTSSPAAKAIIQETFARGTLSVALAVAILKKDSMSALRAPLKVCKALTEDMPKPLHHDLDAAMKDILAEVNSGIAKSKLSSEKASEDGHCLAGTFIFVIKRLTESISQTESWCYASPEMKK</sequence>
<evidence type="ECO:0000256" key="3">
    <source>
        <dbReference type="SAM" id="SignalP"/>
    </source>
</evidence>
<keyword evidence="3" id="KW-0732">Signal</keyword>
<protein>
    <recommendedName>
        <fullName evidence="6">H(+)-exporting diphosphatase</fullName>
    </recommendedName>
</protein>
<organism evidence="4 5">
    <name type="scientific">Polarella glacialis</name>
    <name type="common">Dinoflagellate</name>
    <dbReference type="NCBI Taxonomy" id="89957"/>
    <lineage>
        <taxon>Eukaryota</taxon>
        <taxon>Sar</taxon>
        <taxon>Alveolata</taxon>
        <taxon>Dinophyceae</taxon>
        <taxon>Suessiales</taxon>
        <taxon>Suessiaceae</taxon>
        <taxon>Polarella</taxon>
    </lineage>
</organism>
<dbReference type="Proteomes" id="UP000654075">
    <property type="component" value="Unassembled WGS sequence"/>
</dbReference>
<evidence type="ECO:0000313" key="4">
    <source>
        <dbReference type="EMBL" id="CAE8585769.1"/>
    </source>
</evidence>
<feature type="transmembrane region" description="Helical" evidence="2">
    <location>
        <begin position="172"/>
        <end position="191"/>
    </location>
</feature>
<evidence type="ECO:0000256" key="1">
    <source>
        <dbReference type="SAM" id="MobiDB-lite"/>
    </source>
</evidence>
<reference evidence="4" key="1">
    <citation type="submission" date="2021-02" db="EMBL/GenBank/DDBJ databases">
        <authorList>
            <person name="Dougan E. K."/>
            <person name="Rhodes N."/>
            <person name="Thang M."/>
            <person name="Chan C."/>
        </authorList>
    </citation>
    <scope>NUCLEOTIDE SEQUENCE</scope>
</reference>
<dbReference type="EMBL" id="CAJNNV010001766">
    <property type="protein sequence ID" value="CAE8585769.1"/>
    <property type="molecule type" value="Genomic_DNA"/>
</dbReference>
<feature type="transmembrane region" description="Helical" evidence="2">
    <location>
        <begin position="258"/>
        <end position="279"/>
    </location>
</feature>
<evidence type="ECO:0000256" key="2">
    <source>
        <dbReference type="SAM" id="Phobius"/>
    </source>
</evidence>
<feature type="region of interest" description="Disordered" evidence="1">
    <location>
        <begin position="59"/>
        <end position="80"/>
    </location>
</feature>
<feature type="transmembrane region" description="Helical" evidence="2">
    <location>
        <begin position="228"/>
        <end position="246"/>
    </location>
</feature>